<dbReference type="AlphaFoldDB" id="A0A3M7MF63"/>
<evidence type="ECO:0000313" key="2">
    <source>
        <dbReference type="EMBL" id="RMZ73135.1"/>
    </source>
</evidence>
<protein>
    <submittedName>
        <fullName evidence="2">Glycoside hydrolase family 16</fullName>
    </submittedName>
</protein>
<sequence>MVRILSLATLLIASSITAQAAQFCQCLFNDGSHCCVYSDPSIGDLDCTRWCTNAHRADGATNPRNPLEVGTACASGGKYSTVSGINAQFRTSCYKHVAASYCQCLHPDGSHCCVINNEANDCTRMCLRASQDHTTAGQCNAGGKYSDVSSWNAQHRAQCEPPFIY</sequence>
<organism evidence="2 3">
    <name type="scientific">Pyrenophora seminiperda CCB06</name>
    <dbReference type="NCBI Taxonomy" id="1302712"/>
    <lineage>
        <taxon>Eukaryota</taxon>
        <taxon>Fungi</taxon>
        <taxon>Dikarya</taxon>
        <taxon>Ascomycota</taxon>
        <taxon>Pezizomycotina</taxon>
        <taxon>Dothideomycetes</taxon>
        <taxon>Pleosporomycetidae</taxon>
        <taxon>Pleosporales</taxon>
        <taxon>Pleosporineae</taxon>
        <taxon>Pleosporaceae</taxon>
        <taxon>Pyrenophora</taxon>
    </lineage>
</organism>
<feature type="chain" id="PRO_5018291045" evidence="1">
    <location>
        <begin position="21"/>
        <end position="165"/>
    </location>
</feature>
<evidence type="ECO:0000313" key="3">
    <source>
        <dbReference type="Proteomes" id="UP000265663"/>
    </source>
</evidence>
<dbReference type="GO" id="GO:0016787">
    <property type="term" value="F:hydrolase activity"/>
    <property type="evidence" value="ECO:0007669"/>
    <property type="project" value="UniProtKB-KW"/>
</dbReference>
<proteinExistence type="predicted"/>
<keyword evidence="3" id="KW-1185">Reference proteome</keyword>
<dbReference type="EMBL" id="KE747838">
    <property type="protein sequence ID" value="RMZ73135.1"/>
    <property type="molecule type" value="Genomic_DNA"/>
</dbReference>
<keyword evidence="2" id="KW-0378">Hydrolase</keyword>
<evidence type="ECO:0000256" key="1">
    <source>
        <dbReference type="SAM" id="SignalP"/>
    </source>
</evidence>
<accession>A0A3M7MF63</accession>
<reference evidence="2 3" key="1">
    <citation type="journal article" date="2014" name="PLoS ONE">
        <title>De novo Genome Assembly of the Fungal Plant Pathogen Pyrenophora semeniperda.</title>
        <authorList>
            <person name="Soliai M.M."/>
            <person name="Meyer S.E."/>
            <person name="Udall J.A."/>
            <person name="Elzinga D.E."/>
            <person name="Hermansen R.A."/>
            <person name="Bodily P.M."/>
            <person name="Hart A.A."/>
            <person name="Coleman C.E."/>
        </authorList>
    </citation>
    <scope>NUCLEOTIDE SEQUENCE [LARGE SCALE GENOMIC DNA]</scope>
    <source>
        <strain evidence="2 3">CCB06</strain>
        <tissue evidence="2">Mycelium</tissue>
    </source>
</reference>
<feature type="signal peptide" evidence="1">
    <location>
        <begin position="1"/>
        <end position="20"/>
    </location>
</feature>
<gene>
    <name evidence="2" type="ORF">GMOD_00009653</name>
</gene>
<name>A0A3M7MF63_9PLEO</name>
<dbReference type="OrthoDB" id="2818448at2759"/>
<keyword evidence="1" id="KW-0732">Signal</keyword>
<dbReference type="Proteomes" id="UP000265663">
    <property type="component" value="Unassembled WGS sequence"/>
</dbReference>